<keyword evidence="4" id="KW-0547">Nucleotide-binding</keyword>
<evidence type="ECO:0000313" key="4">
    <source>
        <dbReference type="EMBL" id="MDO7788298.1"/>
    </source>
</evidence>
<dbReference type="FunFam" id="3.40.50.300:FF:000533">
    <property type="entry name" value="Helicase, Snf2 family"/>
    <property type="match status" value="1"/>
</dbReference>
<dbReference type="PROSITE" id="PS51194">
    <property type="entry name" value="HELICASE_CTER"/>
    <property type="match status" value="1"/>
</dbReference>
<dbReference type="Gene3D" id="3.40.50.300">
    <property type="entry name" value="P-loop containing nucleotide triphosphate hydrolases"/>
    <property type="match status" value="1"/>
</dbReference>
<feature type="domain" description="Helicase ATP-binding" evidence="2">
    <location>
        <begin position="441"/>
        <end position="589"/>
    </location>
</feature>
<keyword evidence="4" id="KW-0347">Helicase</keyword>
<feature type="domain" description="Helicase C-terminal" evidence="3">
    <location>
        <begin position="712"/>
        <end position="874"/>
    </location>
</feature>
<evidence type="ECO:0000259" key="2">
    <source>
        <dbReference type="PROSITE" id="PS51192"/>
    </source>
</evidence>
<dbReference type="Pfam" id="PF00176">
    <property type="entry name" value="SNF2-rel_dom"/>
    <property type="match status" value="1"/>
</dbReference>
<dbReference type="InterPro" id="IPR014001">
    <property type="entry name" value="Helicase_ATP-bd"/>
</dbReference>
<keyword evidence="5" id="KW-1185">Reference proteome</keyword>
<proteinExistence type="predicted"/>
<dbReference type="PROSITE" id="PS51192">
    <property type="entry name" value="HELICASE_ATP_BIND_1"/>
    <property type="match status" value="1"/>
</dbReference>
<dbReference type="GO" id="GO:0005524">
    <property type="term" value="F:ATP binding"/>
    <property type="evidence" value="ECO:0007669"/>
    <property type="project" value="InterPro"/>
</dbReference>
<dbReference type="CDD" id="cd18793">
    <property type="entry name" value="SF2_C_SNF"/>
    <property type="match status" value="1"/>
</dbReference>
<dbReference type="InterPro" id="IPR001650">
    <property type="entry name" value="Helicase_C-like"/>
</dbReference>
<keyword evidence="1" id="KW-0378">Hydrolase</keyword>
<dbReference type="Pfam" id="PF00271">
    <property type="entry name" value="Helicase_C"/>
    <property type="match status" value="1"/>
</dbReference>
<dbReference type="Proteomes" id="UP001172911">
    <property type="component" value="Unassembled WGS sequence"/>
</dbReference>
<dbReference type="EMBL" id="JARPTC010000021">
    <property type="protein sequence ID" value="MDO7788298.1"/>
    <property type="molecule type" value="Genomic_DNA"/>
</dbReference>
<dbReference type="GO" id="GO:0016787">
    <property type="term" value="F:hydrolase activity"/>
    <property type="evidence" value="ECO:0007669"/>
    <property type="project" value="UniProtKB-KW"/>
</dbReference>
<dbReference type="GO" id="GO:0015616">
    <property type="term" value="F:DNA translocase activity"/>
    <property type="evidence" value="ECO:0007669"/>
    <property type="project" value="TreeGrafter"/>
</dbReference>
<dbReference type="PANTHER" id="PTHR45629">
    <property type="entry name" value="SNF2/RAD54 FAMILY MEMBER"/>
    <property type="match status" value="1"/>
</dbReference>
<dbReference type="PANTHER" id="PTHR45629:SF7">
    <property type="entry name" value="DNA EXCISION REPAIR PROTEIN ERCC-6-RELATED"/>
    <property type="match status" value="1"/>
</dbReference>
<name>A0AAW7ZFW9_9FIRM</name>
<evidence type="ECO:0000256" key="1">
    <source>
        <dbReference type="ARBA" id="ARBA00022801"/>
    </source>
</evidence>
<protein>
    <submittedName>
        <fullName evidence="4">DEAD/DEAH box helicase</fullName>
    </submittedName>
</protein>
<dbReference type="InterPro" id="IPR050496">
    <property type="entry name" value="SNF2_RAD54_helicase_repair"/>
</dbReference>
<gene>
    <name evidence="4" type="ORF">P6N53_13795</name>
</gene>
<dbReference type="Gene3D" id="3.40.50.10810">
    <property type="entry name" value="Tandem AAA-ATPase domain"/>
    <property type="match status" value="1"/>
</dbReference>
<sequence>MPRIKKQEEQQLCAYFTPSGFVIEEDLLELQDPLKTWMMQFKADKHRALFHLGFLERAKWFSPSLEYLHHITELLIRKISQQADLEISRDQVQVELGNNEVERLKDEIPFAIGMEYIDADWIRRLWEELLTVFRTEIRDYDGTVNRYFTDYNSNINVAGRVFFHLVENKEEQFPFAFMATYSTKTVKSKRAVHNPLKNALEEFRGEDKKLLNLISTVIKAAEKSSFISELLESGELFSPLKLTREEAYIVLKEIALYEEAGIMCRVPDWWRKGSNSIRLSITVGEKEPSRVGLDAIMDFSPALKIGDEPLTKKELRKFLNMAEGLIQYKGRWVEVSKAKLEALLQAYEKVKDLAEEGALSLGEAIRLELNGNELLNIPADELEVSVTNGQWLKTMKENLTQPAALPEVNTVPSFHATLRPYQRNGYQWLYQISKMRFGACLADDMGLGKTVQMIAYLEYARVHCGGHALLILPASLIGNWQKEIDKFAPEMPYQILHKSELKAKEAVQIKEDYFLYITTYGMAVKLEELNNRKWDYLILDEAQAIKNPGTKQTKAIKQIPAEIRIAMTGTPIENRLSDLWSLFDFLNQGLLGTAKEFTDFAKELQEHSGGYARLRKMIQPFILRRLKTDKKIISDLPDKLEINSYTTLSNKQVALYKQLIKQIEEKLEDSEGIERKGLILSSIMKFKQICNHPDQYVGREEFKPEQSGKFEQLREICETIREKRERVLIFTQFKEMTEPISDFLAGIFDKEGFVLHGGTPVKRRNEIVEQFNGEQYIPYMVLSLKAGGVGLNLTGANHVIHFDRWWNPAVENQATDRAFRIGQTKNVMVHKFITKGTIEEKIDTILEEKRKLSGDILSTNGEQWITEYSNEELMELFALGGDKA</sequence>
<dbReference type="GO" id="GO:0004386">
    <property type="term" value="F:helicase activity"/>
    <property type="evidence" value="ECO:0007669"/>
    <property type="project" value="UniProtKB-KW"/>
</dbReference>
<dbReference type="InterPro" id="IPR022138">
    <property type="entry name" value="DUF3670"/>
</dbReference>
<evidence type="ECO:0000313" key="5">
    <source>
        <dbReference type="Proteomes" id="UP001172911"/>
    </source>
</evidence>
<dbReference type="Pfam" id="PF12419">
    <property type="entry name" value="DUF3670"/>
    <property type="match status" value="1"/>
</dbReference>
<dbReference type="SMART" id="SM00487">
    <property type="entry name" value="DEXDc"/>
    <property type="match status" value="1"/>
</dbReference>
<dbReference type="CDD" id="cd18012">
    <property type="entry name" value="DEXQc_arch_SWI2_SNF2"/>
    <property type="match status" value="1"/>
</dbReference>
<dbReference type="InterPro" id="IPR000330">
    <property type="entry name" value="SNF2_N"/>
</dbReference>
<accession>A0AAW7ZFW9</accession>
<dbReference type="InterPro" id="IPR027417">
    <property type="entry name" value="P-loop_NTPase"/>
</dbReference>
<reference evidence="4" key="2">
    <citation type="submission" date="2023-03" db="EMBL/GenBank/DDBJ databases">
        <authorList>
            <person name="Zhang Z."/>
        </authorList>
    </citation>
    <scope>NUCLEOTIDE SEQUENCE</scope>
    <source>
        <strain evidence="4">DSA</strain>
    </source>
</reference>
<dbReference type="RefSeq" id="WP_304544116.1">
    <property type="nucleotide sequence ID" value="NZ_JARPTC010000021.1"/>
</dbReference>
<organism evidence="4 5">
    <name type="scientific">Desulforamulus aquiferis</name>
    <dbReference type="NCBI Taxonomy" id="1397668"/>
    <lineage>
        <taxon>Bacteria</taxon>
        <taxon>Bacillati</taxon>
        <taxon>Bacillota</taxon>
        <taxon>Clostridia</taxon>
        <taxon>Eubacteriales</taxon>
        <taxon>Peptococcaceae</taxon>
        <taxon>Desulforamulus</taxon>
    </lineage>
</organism>
<reference evidence="4" key="1">
    <citation type="journal article" date="2023" name="J. Hazard. Mater.">
        <title>Anaerobic biodegradation of pyrene and benzo[a]pyrene by a new sulfate-reducing Desulforamulus aquiferis strain DSA.</title>
        <authorList>
            <person name="Zhang Z."/>
            <person name="Sun J."/>
            <person name="Gong X."/>
            <person name="Wang C."/>
            <person name="Wang H."/>
        </authorList>
    </citation>
    <scope>NUCLEOTIDE SEQUENCE</scope>
    <source>
        <strain evidence="4">DSA</strain>
    </source>
</reference>
<evidence type="ECO:0000259" key="3">
    <source>
        <dbReference type="PROSITE" id="PS51194"/>
    </source>
</evidence>
<dbReference type="InterPro" id="IPR049730">
    <property type="entry name" value="SNF2/RAD54-like_C"/>
</dbReference>
<dbReference type="AlphaFoldDB" id="A0AAW7ZFW9"/>
<dbReference type="InterPro" id="IPR038718">
    <property type="entry name" value="SNF2-like_sf"/>
</dbReference>
<comment type="caution">
    <text evidence="4">The sequence shown here is derived from an EMBL/GenBank/DDBJ whole genome shotgun (WGS) entry which is preliminary data.</text>
</comment>
<keyword evidence="4" id="KW-0067">ATP-binding</keyword>
<dbReference type="SUPFAM" id="SSF52540">
    <property type="entry name" value="P-loop containing nucleoside triphosphate hydrolases"/>
    <property type="match status" value="2"/>
</dbReference>
<dbReference type="SMART" id="SM00490">
    <property type="entry name" value="HELICc"/>
    <property type="match status" value="1"/>
</dbReference>